<name>A0A835XF36_9CHLO</name>
<dbReference type="Gene3D" id="3.40.50.10140">
    <property type="entry name" value="Toll/interleukin-1 receptor homology (TIR) domain"/>
    <property type="match status" value="1"/>
</dbReference>
<dbReference type="SUPFAM" id="SSF52200">
    <property type="entry name" value="Toll/Interleukin receptor TIR domain"/>
    <property type="match status" value="1"/>
</dbReference>
<dbReference type="Pfam" id="PF13676">
    <property type="entry name" value="TIR_2"/>
    <property type="match status" value="1"/>
</dbReference>
<dbReference type="Proteomes" id="UP000612055">
    <property type="component" value="Unassembled WGS sequence"/>
</dbReference>
<dbReference type="AlphaFoldDB" id="A0A835XF36"/>
<gene>
    <name evidence="2" type="ORF">HYH03_019226</name>
</gene>
<dbReference type="SMART" id="SM00255">
    <property type="entry name" value="TIR"/>
    <property type="match status" value="1"/>
</dbReference>
<comment type="caution">
    <text evidence="2">The sequence shown here is derived from an EMBL/GenBank/DDBJ whole genome shotgun (WGS) entry which is preliminary data.</text>
</comment>
<dbReference type="EMBL" id="JAEHOE010000522">
    <property type="protein sequence ID" value="KAG2481807.1"/>
    <property type="molecule type" value="Genomic_DNA"/>
</dbReference>
<keyword evidence="3" id="KW-1185">Reference proteome</keyword>
<reference evidence="2" key="1">
    <citation type="journal article" date="2020" name="bioRxiv">
        <title>Comparative genomics of Chlamydomonas.</title>
        <authorList>
            <person name="Craig R.J."/>
            <person name="Hasan A.R."/>
            <person name="Ness R.W."/>
            <person name="Keightley P.D."/>
        </authorList>
    </citation>
    <scope>NUCLEOTIDE SEQUENCE</scope>
    <source>
        <strain evidence="2">CCAP 11/70</strain>
    </source>
</reference>
<dbReference type="InterPro" id="IPR000157">
    <property type="entry name" value="TIR_dom"/>
</dbReference>
<feature type="domain" description="TIR" evidence="1">
    <location>
        <begin position="76"/>
        <end position="219"/>
    </location>
</feature>
<protein>
    <recommendedName>
        <fullName evidence="1">TIR domain-containing protein</fullName>
    </recommendedName>
</protein>
<dbReference type="GO" id="GO:0007165">
    <property type="term" value="P:signal transduction"/>
    <property type="evidence" value="ECO:0007669"/>
    <property type="project" value="InterPro"/>
</dbReference>
<dbReference type="OrthoDB" id="548765at2759"/>
<evidence type="ECO:0000313" key="3">
    <source>
        <dbReference type="Proteomes" id="UP000612055"/>
    </source>
</evidence>
<evidence type="ECO:0000313" key="2">
    <source>
        <dbReference type="EMBL" id="KAG2481807.1"/>
    </source>
</evidence>
<organism evidence="2 3">
    <name type="scientific">Edaphochlamys debaryana</name>
    <dbReference type="NCBI Taxonomy" id="47281"/>
    <lineage>
        <taxon>Eukaryota</taxon>
        <taxon>Viridiplantae</taxon>
        <taxon>Chlorophyta</taxon>
        <taxon>core chlorophytes</taxon>
        <taxon>Chlorophyceae</taxon>
        <taxon>CS clade</taxon>
        <taxon>Chlamydomonadales</taxon>
        <taxon>Chlamydomonadales incertae sedis</taxon>
        <taxon>Edaphochlamys</taxon>
    </lineage>
</organism>
<sequence length="247" mass="26343">PSTPQACLARDDRRVVDAARGTLLQLGELTDSAAAKALKASQAVEEAAGAAKKAAAAAAAAGGAEAPPGEPYTGPPLYDVFLSHKRTDARDFARALWNLLVSSGYTVFLDFEFKQELGSLEEMVGKCTHFLFILTDNVFKSEWCIKELVAAVRHNVDIVLLIKDGARWPDTEGNPTCDFPPPHLLRTLPPEVQSVFNRKPVVHNDEYYRAFVDALFEKVGGRVLGVLGVCDGGAGRSGEGTCATGGG</sequence>
<proteinExistence type="predicted"/>
<feature type="non-terminal residue" evidence="2">
    <location>
        <position position="1"/>
    </location>
</feature>
<accession>A0A835XF36</accession>
<dbReference type="PROSITE" id="PS50104">
    <property type="entry name" value="TIR"/>
    <property type="match status" value="1"/>
</dbReference>
<evidence type="ECO:0000259" key="1">
    <source>
        <dbReference type="PROSITE" id="PS50104"/>
    </source>
</evidence>
<dbReference type="InterPro" id="IPR035897">
    <property type="entry name" value="Toll_tir_struct_dom_sf"/>
</dbReference>